<evidence type="ECO:0000256" key="2">
    <source>
        <dbReference type="SAM" id="MobiDB-lite"/>
    </source>
</evidence>
<feature type="compositionally biased region" description="Low complexity" evidence="2">
    <location>
        <begin position="549"/>
        <end position="558"/>
    </location>
</feature>
<dbReference type="PROSITE" id="PS50158">
    <property type="entry name" value="ZF_CCHC"/>
    <property type="match status" value="1"/>
</dbReference>
<dbReference type="SMART" id="SM00343">
    <property type="entry name" value="ZnF_C2HC"/>
    <property type="match status" value="1"/>
</dbReference>
<dbReference type="InterPro" id="IPR001878">
    <property type="entry name" value="Znf_CCHC"/>
</dbReference>
<dbReference type="InterPro" id="IPR036875">
    <property type="entry name" value="Znf_CCHC_sf"/>
</dbReference>
<dbReference type="Proteomes" id="UP000424527">
    <property type="component" value="Unassembled WGS sequence"/>
</dbReference>
<dbReference type="GO" id="GO:0008270">
    <property type="term" value="F:zinc ion binding"/>
    <property type="evidence" value="ECO:0007669"/>
    <property type="project" value="UniProtKB-KW"/>
</dbReference>
<keyword evidence="5" id="KW-1185">Reference proteome</keyword>
<accession>A0A6G0I6V6</accession>
<feature type="region of interest" description="Disordered" evidence="2">
    <location>
        <begin position="549"/>
        <end position="590"/>
    </location>
</feature>
<evidence type="ECO:0000256" key="1">
    <source>
        <dbReference type="PROSITE-ProRule" id="PRU00047"/>
    </source>
</evidence>
<comment type="caution">
    <text evidence="4">The sequence shown here is derived from an EMBL/GenBank/DDBJ whole genome shotgun (WGS) entry which is preliminary data.</text>
</comment>
<gene>
    <name evidence="4" type="ORF">D5F01_LYC15240</name>
</gene>
<protein>
    <recommendedName>
        <fullName evidence="3">CCHC-type domain-containing protein</fullName>
    </recommendedName>
</protein>
<name>A0A6G0I6V6_LARCR</name>
<reference evidence="4 5" key="1">
    <citation type="submission" date="2019-07" db="EMBL/GenBank/DDBJ databases">
        <title>Chromosome genome assembly for large yellow croaker.</title>
        <authorList>
            <person name="Xiao S."/>
        </authorList>
    </citation>
    <scope>NUCLEOTIDE SEQUENCE [LARGE SCALE GENOMIC DNA]</scope>
    <source>
        <strain evidence="4">JMULYC20181020</strain>
        <tissue evidence="4">Muscle</tissue>
    </source>
</reference>
<evidence type="ECO:0000313" key="4">
    <source>
        <dbReference type="EMBL" id="KAE8287268.1"/>
    </source>
</evidence>
<feature type="region of interest" description="Disordered" evidence="2">
    <location>
        <begin position="606"/>
        <end position="647"/>
    </location>
</feature>
<evidence type="ECO:0000259" key="3">
    <source>
        <dbReference type="PROSITE" id="PS50158"/>
    </source>
</evidence>
<dbReference type="EMBL" id="REGW02000014">
    <property type="protein sequence ID" value="KAE8287268.1"/>
    <property type="molecule type" value="Genomic_DNA"/>
</dbReference>
<dbReference type="GO" id="GO:0003676">
    <property type="term" value="F:nucleic acid binding"/>
    <property type="evidence" value="ECO:0007669"/>
    <property type="project" value="InterPro"/>
</dbReference>
<evidence type="ECO:0000313" key="5">
    <source>
        <dbReference type="Proteomes" id="UP000424527"/>
    </source>
</evidence>
<keyword evidence="1" id="KW-0862">Zinc</keyword>
<dbReference type="AlphaFoldDB" id="A0A6G0I6V6"/>
<keyword evidence="1" id="KW-0479">Metal-binding</keyword>
<feature type="compositionally biased region" description="Gly residues" evidence="2">
    <location>
        <begin position="638"/>
        <end position="647"/>
    </location>
</feature>
<dbReference type="SUPFAM" id="SSF57756">
    <property type="entry name" value="Retrovirus zinc finger-like domains"/>
    <property type="match status" value="1"/>
</dbReference>
<sequence length="647" mass="73166">MSLSPVMMLGIKHPAYRKDIEESSKKWKKRTKGLDFCWPEGGTFDVNVCRTMEVRIRDYKPKDKSKKRQQKRVRELGIVKLFYDEGNQYRKKLRESRVVKQSNTKDNTYDKSNHVTKETGTYPVISGAVDISGTVEINDAPEASHMPIPKSCSTLKKNVNFRKSQVLDCYAERKQPCKEGGESYWLDLGLADPGRERERTRIQELEEEIDRNYNSCLGGGSGETDVHELGKRLVFEEQAGPSRERQEVDVLGGKLTFAAKAKERDAVRPDIEKGNYDLRLRPAIRPPERYTDPGQYPILIKGKQSQYIPWQILDFGGLISRLPDMHEGASKWIKVFEEETMGKILAIGDIKAVWARTMGIPAMENILRLNGNAWMIDPNSDGTEFNPYRPALWSSLRREYPVRIDPKALKGEPLTDTENPAAYISRQLKRWKQETEEDPENSPLLTTIFRNSIIDAMPSPVKSKLEDVVGLISKTHREFCDHVIHAVDRHRKEEQKLREQERAVQRKVSQLQLTELTNRSKKKVQAPVLNDDEEAQSGAIVAPAVAVPSAPPIHHQSPAPSPQAPPVVNVYTQQPRGKGKKAMAQKGNQVGQHNRCWGCNQLGHNRRDCPKNPWPTQQEEGRGSGGQPTQSWNAGPANPGGGPKHGY</sequence>
<keyword evidence="1" id="KW-0863">Zinc-finger</keyword>
<proteinExistence type="predicted"/>
<feature type="domain" description="CCHC-type" evidence="3">
    <location>
        <begin position="595"/>
        <end position="611"/>
    </location>
</feature>
<organism evidence="4 5">
    <name type="scientific">Larimichthys crocea</name>
    <name type="common">Large yellow croaker</name>
    <name type="synonym">Pseudosciaena crocea</name>
    <dbReference type="NCBI Taxonomy" id="215358"/>
    <lineage>
        <taxon>Eukaryota</taxon>
        <taxon>Metazoa</taxon>
        <taxon>Chordata</taxon>
        <taxon>Craniata</taxon>
        <taxon>Vertebrata</taxon>
        <taxon>Euteleostomi</taxon>
        <taxon>Actinopterygii</taxon>
        <taxon>Neopterygii</taxon>
        <taxon>Teleostei</taxon>
        <taxon>Neoteleostei</taxon>
        <taxon>Acanthomorphata</taxon>
        <taxon>Eupercaria</taxon>
        <taxon>Sciaenidae</taxon>
        <taxon>Larimichthys</taxon>
    </lineage>
</organism>